<dbReference type="STRING" id="1227455.C449_00170"/>
<name>M0MTP3_9EURY</name>
<evidence type="ECO:0000313" key="1">
    <source>
        <dbReference type="EMBL" id="EMA47840.1"/>
    </source>
</evidence>
<dbReference type="Proteomes" id="UP000011669">
    <property type="component" value="Unassembled WGS sequence"/>
</dbReference>
<accession>M0MTP3</accession>
<evidence type="ECO:0000313" key="2">
    <source>
        <dbReference type="Proteomes" id="UP000011669"/>
    </source>
</evidence>
<protein>
    <submittedName>
        <fullName evidence="1">Uncharacterized protein</fullName>
    </submittedName>
</protein>
<dbReference type="InParanoid" id="M0MTP3"/>
<dbReference type="EMBL" id="AOMD01000002">
    <property type="protein sequence ID" value="EMA47840.1"/>
    <property type="molecule type" value="Genomic_DNA"/>
</dbReference>
<sequence>MFGHGWRAETDLAVTDAERAEERLVDPIRLELAVDAVGRTVVGGREQRAVRFVGKRLERRLARADEIDVAYTAITTS</sequence>
<keyword evidence="2" id="KW-1185">Reference proteome</keyword>
<comment type="caution">
    <text evidence="1">The sequence shown here is derived from an EMBL/GenBank/DDBJ whole genome shotgun (WGS) entry which is preliminary data.</text>
</comment>
<organism evidence="1 2">
    <name type="scientific">Halococcus saccharolyticus DSM 5350</name>
    <dbReference type="NCBI Taxonomy" id="1227455"/>
    <lineage>
        <taxon>Archaea</taxon>
        <taxon>Methanobacteriati</taxon>
        <taxon>Methanobacteriota</taxon>
        <taxon>Stenosarchaea group</taxon>
        <taxon>Halobacteria</taxon>
        <taxon>Halobacteriales</taxon>
        <taxon>Halococcaceae</taxon>
        <taxon>Halococcus</taxon>
    </lineage>
</organism>
<proteinExistence type="predicted"/>
<dbReference type="AlphaFoldDB" id="M0MTP3"/>
<reference evidence="1 2" key="1">
    <citation type="journal article" date="2014" name="PLoS Genet.">
        <title>Phylogenetically driven sequencing of extremely halophilic archaea reveals strategies for static and dynamic osmo-response.</title>
        <authorList>
            <person name="Becker E.A."/>
            <person name="Seitzer P.M."/>
            <person name="Tritt A."/>
            <person name="Larsen D."/>
            <person name="Krusor M."/>
            <person name="Yao A.I."/>
            <person name="Wu D."/>
            <person name="Madern D."/>
            <person name="Eisen J.A."/>
            <person name="Darling A.E."/>
            <person name="Facciotti M.T."/>
        </authorList>
    </citation>
    <scope>NUCLEOTIDE SEQUENCE [LARGE SCALE GENOMIC DNA]</scope>
    <source>
        <strain evidence="1 2">DSM 5350</strain>
    </source>
</reference>
<gene>
    <name evidence="1" type="ORF">C449_00170</name>
</gene>